<dbReference type="EMBL" id="MSDW01000001">
    <property type="protein sequence ID" value="OKY77912.1"/>
    <property type="molecule type" value="Genomic_DNA"/>
</dbReference>
<dbReference type="InterPro" id="IPR007294">
    <property type="entry name" value="DUF401"/>
</dbReference>
<keyword evidence="1" id="KW-1133">Transmembrane helix</keyword>
<dbReference type="PANTHER" id="PTHR39556:SF1">
    <property type="entry name" value="PROTEIN, PUTATIVE-RELATED"/>
    <property type="match status" value="1"/>
</dbReference>
<evidence type="ECO:0000313" key="2">
    <source>
        <dbReference type="EMBL" id="OKY77912.1"/>
    </source>
</evidence>
<feature type="transmembrane region" description="Helical" evidence="1">
    <location>
        <begin position="98"/>
        <end position="122"/>
    </location>
</feature>
<keyword evidence="1" id="KW-0812">Transmembrane</keyword>
<feature type="transmembrane region" description="Helical" evidence="1">
    <location>
        <begin position="60"/>
        <end position="77"/>
    </location>
</feature>
<dbReference type="Pfam" id="PF04165">
    <property type="entry name" value="DUF401"/>
    <property type="match status" value="1"/>
</dbReference>
<feature type="transmembrane region" description="Helical" evidence="1">
    <location>
        <begin position="169"/>
        <end position="191"/>
    </location>
</feature>
<accession>A0A1Q6DUC9</accession>
<gene>
    <name evidence="2" type="ORF">BTN85_0389</name>
</gene>
<evidence type="ECO:0000256" key="1">
    <source>
        <dbReference type="SAM" id="Phobius"/>
    </source>
</evidence>
<feature type="transmembrane region" description="Helical" evidence="1">
    <location>
        <begin position="346"/>
        <end position="370"/>
    </location>
</feature>
<reference evidence="2" key="1">
    <citation type="submission" date="2016-12" db="EMBL/GenBank/DDBJ databases">
        <title>Discovery of methanogenic haloarchaea.</title>
        <authorList>
            <person name="Sorokin D.Y."/>
            <person name="Makarova K.S."/>
            <person name="Abbas B."/>
            <person name="Ferrer M."/>
            <person name="Golyshin P.N."/>
        </authorList>
    </citation>
    <scope>NUCLEOTIDE SEQUENCE [LARGE SCALE GENOMIC DNA]</scope>
    <source>
        <strain evidence="2">HMET1</strain>
    </source>
</reference>
<proteinExistence type="predicted"/>
<feature type="transmembrane region" description="Helical" evidence="1">
    <location>
        <begin position="304"/>
        <end position="334"/>
    </location>
</feature>
<sequence length="401" mass="44407">MFIGVIGTIIGFIITVALIRKDINYGAAMIIGALFIAITNRFTPTQFIQTTKTSLTSSDTLTLVVLVIFIYTIAYGMKETNQVDRILNSFRRLISSRGTVAAIPTIFGFLPMPGGALMSAPIMEPEAEKLGGNAEQKTLVNFWFRHFIFFIFPFSPDLVLAAKQGGINLYDLIAIQIPVTVIALILGYFFYVKPLNVGKKPDKKTLLKDTSKIIWNLTPVLVPIIINAFFNVKLMYVIPLGLIILLLQNHNRLTKTKTAEIIKEGFPPKLVFAVIGIMFFRYIVKSSGSLTELINSSRAIGVPLLLIAIILPFMIGVITGIGMATIGISFPLLLPLIPNDPIHISMLFISSYLGYLISPVHLCLVVTIEYFGSNLKKNLKELAKPVSIIMAYNIIIMLLFF</sequence>
<dbReference type="PANTHER" id="PTHR39556">
    <property type="entry name" value="PROTEIN, PUTATIVE-RELATED"/>
    <property type="match status" value="1"/>
</dbReference>
<dbReference type="InParanoid" id="A0A1Q6DUC9"/>
<protein>
    <submittedName>
        <fullName evidence="2">Tripartite tricarboxylate transporter (TTT) class transporter</fullName>
    </submittedName>
</protein>
<feature type="transmembrane region" description="Helical" evidence="1">
    <location>
        <begin position="382"/>
        <end position="400"/>
    </location>
</feature>
<keyword evidence="1" id="KW-0472">Membrane</keyword>
<name>A0A1Q6DUC9_METT1</name>
<feature type="transmembrane region" description="Helical" evidence="1">
    <location>
        <begin position="23"/>
        <end position="40"/>
    </location>
</feature>
<evidence type="ECO:0000313" key="3">
    <source>
        <dbReference type="Proteomes" id="UP000185744"/>
    </source>
</evidence>
<dbReference type="STRING" id="1903181.BTN85_0389"/>
<organism evidence="2 3">
    <name type="scientific">Methanohalarchaeum thermophilum</name>
    <dbReference type="NCBI Taxonomy" id="1903181"/>
    <lineage>
        <taxon>Archaea</taxon>
        <taxon>Methanobacteriati</taxon>
        <taxon>Methanobacteriota</taxon>
        <taxon>Methanonatronarchaeia</taxon>
        <taxon>Methanonatronarchaeales</taxon>
        <taxon>Methanonatronarchaeaceae</taxon>
        <taxon>Candidatus Methanohalarchaeum</taxon>
    </lineage>
</organism>
<keyword evidence="3" id="KW-1185">Reference proteome</keyword>
<feature type="transmembrane region" description="Helical" evidence="1">
    <location>
        <begin position="142"/>
        <end position="162"/>
    </location>
</feature>
<comment type="caution">
    <text evidence="2">The sequence shown here is derived from an EMBL/GenBank/DDBJ whole genome shotgun (WGS) entry which is preliminary data.</text>
</comment>
<dbReference type="Proteomes" id="UP000185744">
    <property type="component" value="Unassembled WGS sequence"/>
</dbReference>
<feature type="transmembrane region" description="Helical" evidence="1">
    <location>
        <begin position="266"/>
        <end position="284"/>
    </location>
</feature>
<feature type="transmembrane region" description="Helical" evidence="1">
    <location>
        <begin position="224"/>
        <end position="246"/>
    </location>
</feature>
<dbReference type="AlphaFoldDB" id="A0A1Q6DUC9"/>